<dbReference type="SUPFAM" id="SSF55957">
    <property type="entry name" value="Phosphoglucomutase, C-terminal domain"/>
    <property type="match status" value="1"/>
</dbReference>
<comment type="pathway">
    <text evidence="3">Glycolipid metabolism; diglucosyl-diacylglycerol biosynthesis.</text>
</comment>
<evidence type="ECO:0000256" key="14">
    <source>
        <dbReference type="ARBA" id="ARBA00041467"/>
    </source>
</evidence>
<evidence type="ECO:0000256" key="4">
    <source>
        <dbReference type="ARBA" id="ARBA00005189"/>
    </source>
</evidence>
<feature type="domain" description="Alpha-D-phosphohexomutase C-terminal" evidence="15">
    <location>
        <begin position="552"/>
        <end position="581"/>
    </location>
</feature>
<dbReference type="GO" id="GO:0004614">
    <property type="term" value="F:phosphoglucomutase activity"/>
    <property type="evidence" value="ECO:0007669"/>
    <property type="project" value="UniProtKB-EC"/>
</dbReference>
<comment type="pathway">
    <text evidence="4">Lipid metabolism.</text>
</comment>
<proteinExistence type="inferred from homology"/>
<feature type="domain" description="Alpha-D-phosphohexomutase alpha/beta/alpha" evidence="18">
    <location>
        <begin position="352"/>
        <end position="478"/>
    </location>
</feature>
<evidence type="ECO:0000256" key="5">
    <source>
        <dbReference type="ARBA" id="ARBA00010231"/>
    </source>
</evidence>
<dbReference type="InterPro" id="IPR005846">
    <property type="entry name" value="A-D-PHexomutase_a/b/a-III"/>
</dbReference>
<dbReference type="InterPro" id="IPR005841">
    <property type="entry name" value="Alpha-D-phosphohexomutase_SF"/>
</dbReference>
<dbReference type="PANTHER" id="PTHR45745">
    <property type="entry name" value="PHOSPHOMANNOMUTASE 45A"/>
    <property type="match status" value="1"/>
</dbReference>
<comment type="cofactor">
    <cofactor evidence="2">
        <name>Mg(2+)</name>
        <dbReference type="ChEBI" id="CHEBI:18420"/>
    </cofactor>
</comment>
<evidence type="ECO:0000256" key="8">
    <source>
        <dbReference type="ARBA" id="ARBA00022553"/>
    </source>
</evidence>
<evidence type="ECO:0000259" key="16">
    <source>
        <dbReference type="Pfam" id="PF02878"/>
    </source>
</evidence>
<dbReference type="CDD" id="cd05799">
    <property type="entry name" value="PGM2"/>
    <property type="match status" value="1"/>
</dbReference>
<keyword evidence="10" id="KW-0460">Magnesium</keyword>
<keyword evidence="7" id="KW-0119">Carbohydrate metabolism</keyword>
<gene>
    <name evidence="19" type="ORF">IQ19_00029</name>
</gene>
<dbReference type="GO" id="GO:0006006">
    <property type="term" value="P:glucose metabolic process"/>
    <property type="evidence" value="ECO:0007669"/>
    <property type="project" value="UniProtKB-KW"/>
</dbReference>
<dbReference type="InterPro" id="IPR005844">
    <property type="entry name" value="A-D-PHexomutase_a/b/a-I"/>
</dbReference>
<reference evidence="19 20" key="1">
    <citation type="journal article" date="2015" name="Stand. Genomic Sci.">
        <title>Genomic Encyclopedia of Bacterial and Archaeal Type Strains, Phase III: the genomes of soil and plant-associated and newly described type strains.</title>
        <authorList>
            <person name="Whitman W.B."/>
            <person name="Woyke T."/>
            <person name="Klenk H.P."/>
            <person name="Zhou Y."/>
            <person name="Lilburn T.G."/>
            <person name="Beck B.J."/>
            <person name="De Vos P."/>
            <person name="Vandamme P."/>
            <person name="Eisen J.A."/>
            <person name="Garrity G."/>
            <person name="Hugenholtz P."/>
            <person name="Kyrpides N.C."/>
        </authorList>
    </citation>
    <scope>NUCLEOTIDE SEQUENCE [LARGE SCALE GENOMIC DNA]</scope>
    <source>
        <strain evidence="19 20">CGMCC 1.10115</strain>
    </source>
</reference>
<dbReference type="Pfam" id="PF02880">
    <property type="entry name" value="PGM_PMM_III"/>
    <property type="match status" value="1"/>
</dbReference>
<dbReference type="EMBL" id="VLKI01000001">
    <property type="protein sequence ID" value="TWH90586.1"/>
    <property type="molecule type" value="Genomic_DNA"/>
</dbReference>
<keyword evidence="9" id="KW-0479">Metal-binding</keyword>
<dbReference type="Gene3D" id="3.30.310.50">
    <property type="entry name" value="Alpha-D-phosphohexomutase, C-terminal domain"/>
    <property type="match status" value="1"/>
</dbReference>
<evidence type="ECO:0000259" key="17">
    <source>
        <dbReference type="Pfam" id="PF02879"/>
    </source>
</evidence>
<dbReference type="PROSITE" id="PS00710">
    <property type="entry name" value="PGM_PMM"/>
    <property type="match status" value="1"/>
</dbReference>
<keyword evidence="7" id="KW-0313">Glucose metabolism</keyword>
<dbReference type="Pfam" id="PF00408">
    <property type="entry name" value="PGM_PMM_IV"/>
    <property type="match status" value="1"/>
</dbReference>
<dbReference type="GO" id="GO:0006166">
    <property type="term" value="P:purine ribonucleoside salvage"/>
    <property type="evidence" value="ECO:0007669"/>
    <property type="project" value="TreeGrafter"/>
</dbReference>
<evidence type="ECO:0000259" key="18">
    <source>
        <dbReference type="Pfam" id="PF02880"/>
    </source>
</evidence>
<keyword evidence="8" id="KW-0597">Phosphoprotein</keyword>
<keyword evidence="20" id="KW-1185">Reference proteome</keyword>
<dbReference type="InterPro" id="IPR005845">
    <property type="entry name" value="A-D-PHexomutase_a/b/a-II"/>
</dbReference>
<dbReference type="EC" id="5.4.2.2" evidence="6"/>
<evidence type="ECO:0000256" key="3">
    <source>
        <dbReference type="ARBA" id="ARBA00005164"/>
    </source>
</evidence>
<dbReference type="PANTHER" id="PTHR45745:SF1">
    <property type="entry name" value="PHOSPHOGLUCOMUTASE 2B-RELATED"/>
    <property type="match status" value="1"/>
</dbReference>
<evidence type="ECO:0000256" key="11">
    <source>
        <dbReference type="ARBA" id="ARBA00023235"/>
    </source>
</evidence>
<comment type="similarity">
    <text evidence="5">Belongs to the phosphohexose mutase family.</text>
</comment>
<evidence type="ECO:0000256" key="9">
    <source>
        <dbReference type="ARBA" id="ARBA00022723"/>
    </source>
</evidence>
<dbReference type="InterPro" id="IPR036900">
    <property type="entry name" value="A-D-PHexomutase_C_sf"/>
</dbReference>
<evidence type="ECO:0000256" key="10">
    <source>
        <dbReference type="ARBA" id="ARBA00022842"/>
    </source>
</evidence>
<dbReference type="InterPro" id="IPR016066">
    <property type="entry name" value="A-D-PHexomutase_CS"/>
</dbReference>
<feature type="domain" description="Alpha-D-phosphohexomutase alpha/beta/alpha" evidence="17">
    <location>
        <begin position="235"/>
        <end position="342"/>
    </location>
</feature>
<dbReference type="GO" id="GO:0000287">
    <property type="term" value="F:magnesium ion binding"/>
    <property type="evidence" value="ECO:0007669"/>
    <property type="project" value="InterPro"/>
</dbReference>
<dbReference type="PRINTS" id="PR00509">
    <property type="entry name" value="PGMPMM"/>
</dbReference>
<accession>A0A562K5E8</accession>
<dbReference type="AlphaFoldDB" id="A0A562K5E8"/>
<dbReference type="GO" id="GO:0008973">
    <property type="term" value="F:phosphopentomutase activity"/>
    <property type="evidence" value="ECO:0007669"/>
    <property type="project" value="TreeGrafter"/>
</dbReference>
<dbReference type="Pfam" id="PF02879">
    <property type="entry name" value="PGM_PMM_II"/>
    <property type="match status" value="1"/>
</dbReference>
<protein>
    <recommendedName>
        <fullName evidence="12">Phosphoglucomutase</fullName>
        <ecNumber evidence="6">5.4.2.2</ecNumber>
    </recommendedName>
    <alternativeName>
        <fullName evidence="14">Alpha-phosphoglucomutase</fullName>
    </alternativeName>
    <alternativeName>
        <fullName evidence="13">Glucose phosphomutase</fullName>
    </alternativeName>
</protein>
<evidence type="ECO:0000313" key="19">
    <source>
        <dbReference type="EMBL" id="TWH90586.1"/>
    </source>
</evidence>
<dbReference type="Pfam" id="PF02878">
    <property type="entry name" value="PGM_PMM_I"/>
    <property type="match status" value="1"/>
</dbReference>
<organism evidence="19 20">
    <name type="scientific">Cytobacillus oceanisediminis</name>
    <dbReference type="NCBI Taxonomy" id="665099"/>
    <lineage>
        <taxon>Bacteria</taxon>
        <taxon>Bacillati</taxon>
        <taxon>Bacillota</taxon>
        <taxon>Bacilli</taxon>
        <taxon>Bacillales</taxon>
        <taxon>Bacillaceae</taxon>
        <taxon>Cytobacillus</taxon>
    </lineage>
</organism>
<evidence type="ECO:0000256" key="7">
    <source>
        <dbReference type="ARBA" id="ARBA00022526"/>
    </source>
</evidence>
<dbReference type="InterPro" id="IPR005843">
    <property type="entry name" value="A-D-PHexomutase_C"/>
</dbReference>
<comment type="caution">
    <text evidence="19">The sequence shown here is derived from an EMBL/GenBank/DDBJ whole genome shotgun (WGS) entry which is preliminary data.</text>
</comment>
<name>A0A562K5E8_9BACI</name>
<dbReference type="InterPro" id="IPR016055">
    <property type="entry name" value="A-D-PHexomutase_a/b/a-I/II/III"/>
</dbReference>
<dbReference type="Gene3D" id="3.40.120.10">
    <property type="entry name" value="Alpha-D-Glucose-1,6-Bisphosphate, subunit A, domain 3"/>
    <property type="match status" value="3"/>
</dbReference>
<evidence type="ECO:0000313" key="20">
    <source>
        <dbReference type="Proteomes" id="UP000318667"/>
    </source>
</evidence>
<evidence type="ECO:0000256" key="1">
    <source>
        <dbReference type="ARBA" id="ARBA00000443"/>
    </source>
</evidence>
<evidence type="ECO:0000256" key="2">
    <source>
        <dbReference type="ARBA" id="ARBA00001946"/>
    </source>
</evidence>
<dbReference type="Proteomes" id="UP000318667">
    <property type="component" value="Unassembled WGS sequence"/>
</dbReference>
<evidence type="ECO:0000256" key="6">
    <source>
        <dbReference type="ARBA" id="ARBA00012728"/>
    </source>
</evidence>
<sequence length="607" mass="67784">MLGHGTAILIIPSYINSECIKKGETGIVTWKAKAEKWLAYKDLDKELMKLLLNMDHQSLEDSFYKDLEFGTGGIRGELGPGTNRMNIYTVRRAAKGLAEYICQKGETAKTRGIVIAYDCRRKSEEFALEAAKTAGMLGIKVYLFDELRPTPELSFAVRYLNASAGIVITASHNPPEYNGLKVYGEDGGQITPSAAQKITGFIKRVEDELSIQVMDVNELQNRGLLTFIGEEIDNAYLEKLKTIQLNKHIAREDGNNVKIVFTPLHGTAKNLVCEGLQALGFSKITLVKEQEEPDSEFRTVASPNPEEHSAFKLAIQYGTEIDADILMATDPDADRLGVAVRNGQGKYAILTGNQLGAIMLHYLLTQKKKHGILPENGAVIKTIVTSEIGRAIATDFGIKTIDTLTGFKYIGEKIKEFEETKQHIFQFGYEESYGYLIGDFVRDKDAVQAAVFAAEVAAYYKSKGKTLFDGLHDLYRKYGFYLESLISITLKGKEGAEEISDILKSFRENPPKKVAGIKITIIEDYHIGKRFNVLTGQVENIHLPKSNVLKLYLQDDSWISLRPSGTEPKIKLYFSVKSLSENQSAKLLERLENEVINKIEKIKVKIL</sequence>
<dbReference type="SUPFAM" id="SSF53738">
    <property type="entry name" value="Phosphoglucomutase, first 3 domains"/>
    <property type="match status" value="3"/>
</dbReference>
<evidence type="ECO:0000256" key="12">
    <source>
        <dbReference type="ARBA" id="ARBA00039995"/>
    </source>
</evidence>
<keyword evidence="11" id="KW-0413">Isomerase</keyword>
<comment type="catalytic activity">
    <reaction evidence="1">
        <text>alpha-D-glucose 1-phosphate = alpha-D-glucose 6-phosphate</text>
        <dbReference type="Rhea" id="RHEA:23536"/>
        <dbReference type="ChEBI" id="CHEBI:58225"/>
        <dbReference type="ChEBI" id="CHEBI:58601"/>
        <dbReference type="EC" id="5.4.2.2"/>
    </reaction>
</comment>
<evidence type="ECO:0000259" key="15">
    <source>
        <dbReference type="Pfam" id="PF00408"/>
    </source>
</evidence>
<evidence type="ECO:0000256" key="13">
    <source>
        <dbReference type="ARBA" id="ARBA00041398"/>
    </source>
</evidence>
<feature type="domain" description="Alpha-D-phosphohexomutase alpha/beta/alpha" evidence="16">
    <location>
        <begin position="68"/>
        <end position="206"/>
    </location>
</feature>